<dbReference type="CDD" id="cd01949">
    <property type="entry name" value="GGDEF"/>
    <property type="match status" value="1"/>
</dbReference>
<dbReference type="SUPFAM" id="SSF55073">
    <property type="entry name" value="Nucleotide cyclase"/>
    <property type="match status" value="1"/>
</dbReference>
<name>A0ABT6NCQ0_9FIRM</name>
<dbReference type="SUPFAM" id="SSF55781">
    <property type="entry name" value="GAF domain-like"/>
    <property type="match status" value="1"/>
</dbReference>
<dbReference type="InterPro" id="IPR000014">
    <property type="entry name" value="PAS"/>
</dbReference>
<dbReference type="Gene3D" id="3.30.70.270">
    <property type="match status" value="1"/>
</dbReference>
<organism evidence="2 3">
    <name type="scientific">Fusibacter bizertensis</name>
    <dbReference type="NCBI Taxonomy" id="1488331"/>
    <lineage>
        <taxon>Bacteria</taxon>
        <taxon>Bacillati</taxon>
        <taxon>Bacillota</taxon>
        <taxon>Clostridia</taxon>
        <taxon>Eubacteriales</taxon>
        <taxon>Eubacteriales Family XII. Incertae Sedis</taxon>
        <taxon>Fusibacter</taxon>
    </lineage>
</organism>
<dbReference type="InterPro" id="IPR052163">
    <property type="entry name" value="DGC-Regulatory_Protein"/>
</dbReference>
<dbReference type="InterPro" id="IPR000160">
    <property type="entry name" value="GGDEF_dom"/>
</dbReference>
<dbReference type="Pfam" id="PF13185">
    <property type="entry name" value="GAF_2"/>
    <property type="match status" value="1"/>
</dbReference>
<keyword evidence="3" id="KW-1185">Reference proteome</keyword>
<dbReference type="SMART" id="SM00267">
    <property type="entry name" value="GGDEF"/>
    <property type="match status" value="1"/>
</dbReference>
<dbReference type="GO" id="GO:0052621">
    <property type="term" value="F:diguanylate cyclase activity"/>
    <property type="evidence" value="ECO:0007669"/>
    <property type="project" value="UniProtKB-EC"/>
</dbReference>
<dbReference type="InterPro" id="IPR035965">
    <property type="entry name" value="PAS-like_dom_sf"/>
</dbReference>
<dbReference type="NCBIfam" id="TIGR00254">
    <property type="entry name" value="GGDEF"/>
    <property type="match status" value="1"/>
</dbReference>
<reference evidence="2 3" key="1">
    <citation type="submission" date="2023-04" db="EMBL/GenBank/DDBJ databases">
        <title>Fusibacter bizertensis strain WBS, isolated from littoral bottom sediments of the Arctic seas - biochemical and genomic analysis.</title>
        <authorList>
            <person name="Brioukhanov A.L."/>
        </authorList>
    </citation>
    <scope>NUCLEOTIDE SEQUENCE [LARGE SCALE GENOMIC DNA]</scope>
    <source>
        <strain evidence="2 3">WBS</strain>
    </source>
</reference>
<protein>
    <submittedName>
        <fullName evidence="2">Sensor domain-containing diguanylate cyclase</fullName>
        <ecNumber evidence="2">2.7.7.65</ecNumber>
    </submittedName>
</protein>
<dbReference type="PROSITE" id="PS50887">
    <property type="entry name" value="GGDEF"/>
    <property type="match status" value="1"/>
</dbReference>
<sequence>MAFENLTLEKLDKSDLDVIDRLLTMPTILVNQNRVAYINDSFRCTFGCDLEAFNVHELETFINPIHIEGFKKLVSDALSGEAYIEQCELCVKTPTSDVFWVEHKTRVVLYENERFLLTHLLDINDKKQTQSHLSKLLILRESMLKVTQSIVKSDGIKQLYKTILHSTLDAIDHARLGTVLIREGDLLKPFAQIGYDAKSMESFSIPVNESFLYRSAGRHLKQIVKINNLNIFGDYEKIMTANGEDEYIKSTITAPVYINGVFFGVVNVDSTETDAFDDDDVKLMEFVRNNVEIAVSNQLLFEEKAFLSRYDSLTRLYNRHYFDDMFKHILERASRYNEKFNLVVFDLNDLKSVNDEYGHIAGDELLKYFSDSCKALVRKSDILARYGGDEFVGIFFNCSKDRLRKRIDGHLKHLMENPITINDRKFVCSYSYGISSFGEEGMTLNELFRVADDRMYQNKIRYKLGFDFIEAFDSGNVPIFDSIELKKFNESLPK</sequence>
<dbReference type="Pfam" id="PF00990">
    <property type="entry name" value="GGDEF"/>
    <property type="match status" value="1"/>
</dbReference>
<dbReference type="InterPro" id="IPR043128">
    <property type="entry name" value="Rev_trsase/Diguanyl_cyclase"/>
</dbReference>
<dbReference type="InterPro" id="IPR029016">
    <property type="entry name" value="GAF-like_dom_sf"/>
</dbReference>
<gene>
    <name evidence="2" type="ORF">QE109_08545</name>
</gene>
<proteinExistence type="predicted"/>
<dbReference type="Proteomes" id="UP001158045">
    <property type="component" value="Unassembled WGS sequence"/>
</dbReference>
<feature type="domain" description="GGDEF" evidence="1">
    <location>
        <begin position="338"/>
        <end position="474"/>
    </location>
</feature>
<keyword evidence="2" id="KW-0808">Transferase</keyword>
<keyword evidence="2" id="KW-0548">Nucleotidyltransferase</keyword>
<evidence type="ECO:0000313" key="2">
    <source>
        <dbReference type="EMBL" id="MDH8678194.1"/>
    </source>
</evidence>
<dbReference type="EMBL" id="JARYZI010000004">
    <property type="protein sequence ID" value="MDH8678194.1"/>
    <property type="molecule type" value="Genomic_DNA"/>
</dbReference>
<dbReference type="EC" id="2.7.7.65" evidence="2"/>
<dbReference type="PANTHER" id="PTHR46663:SF2">
    <property type="entry name" value="GGDEF DOMAIN-CONTAINING PROTEIN"/>
    <property type="match status" value="1"/>
</dbReference>
<comment type="caution">
    <text evidence="2">The sequence shown here is derived from an EMBL/GenBank/DDBJ whole genome shotgun (WGS) entry which is preliminary data.</text>
</comment>
<dbReference type="NCBIfam" id="TIGR00229">
    <property type="entry name" value="sensory_box"/>
    <property type="match status" value="1"/>
</dbReference>
<dbReference type="RefSeq" id="WP_281094022.1">
    <property type="nucleotide sequence ID" value="NZ_JARYZI010000004.1"/>
</dbReference>
<dbReference type="InterPro" id="IPR003018">
    <property type="entry name" value="GAF"/>
</dbReference>
<accession>A0ABT6NCQ0</accession>
<dbReference type="InterPro" id="IPR029787">
    <property type="entry name" value="Nucleotide_cyclase"/>
</dbReference>
<dbReference type="PANTHER" id="PTHR46663">
    <property type="entry name" value="DIGUANYLATE CYCLASE DGCT-RELATED"/>
    <property type="match status" value="1"/>
</dbReference>
<evidence type="ECO:0000313" key="3">
    <source>
        <dbReference type="Proteomes" id="UP001158045"/>
    </source>
</evidence>
<dbReference type="Gene3D" id="3.30.450.40">
    <property type="match status" value="1"/>
</dbReference>
<dbReference type="SUPFAM" id="SSF55785">
    <property type="entry name" value="PYP-like sensor domain (PAS domain)"/>
    <property type="match status" value="1"/>
</dbReference>
<evidence type="ECO:0000259" key="1">
    <source>
        <dbReference type="PROSITE" id="PS50887"/>
    </source>
</evidence>
<dbReference type="Gene3D" id="3.30.450.20">
    <property type="entry name" value="PAS domain"/>
    <property type="match status" value="1"/>
</dbReference>